<reference evidence="3" key="1">
    <citation type="submission" date="2021-12" db="EMBL/GenBank/DDBJ databases">
        <authorList>
            <person name="King R."/>
        </authorList>
    </citation>
    <scope>NUCLEOTIDE SEQUENCE</scope>
</reference>
<accession>A0ABN8B3Z7</accession>
<evidence type="ECO:0000259" key="2">
    <source>
        <dbReference type="Pfam" id="PF16064"/>
    </source>
</evidence>
<dbReference type="InterPro" id="IPR032071">
    <property type="entry name" value="DUF4806"/>
</dbReference>
<feature type="compositionally biased region" description="Low complexity" evidence="1">
    <location>
        <begin position="444"/>
        <end position="460"/>
    </location>
</feature>
<sequence>MPFKIVSTRRKGKLELCTVPETWEVKGTLRWPKMYGDILAKNDSTQPQTDWLTYNCVVKRRNYHTYEEAEAELEKMLEKTDTDDTDYSEQSYKRTTAPQKVPNLNAAAQRIMIKSGNPKKRMKQPTSTIQASQIIQESPTTQGGPITQAGPTTQAGPITQASPTIPASQTIQAGPFTQADPTIQIFPETSILTNQQHSYTIDEAVYTVSTEEQENMPQEVHYYTNNQNMTTYINNLYEIQTAILDNQNKIMKKLGEMSVQLQEIQDQSTENITVTTLAQAKGAETKRMRMDVVDNIESLEKLDKELSCPKILKTYLEKYAILCSAAPGSGSNYAYRLLDSIFTKDFLCQCSWTGGSRGDDLKIGFKKYKNILNFFFQMVNYWDNTYTVQDNEDFFKSILRNALKRKTSKKIRQSSKKRRKLQPKRVGENNTNNDGENNTDNDGENNTNNDGENNTNNDGEANINDDEGGAARQRSGAVISARCILYKMYERRQTAPPPRRAVPRSSLLDVMALTAADTKQKRYRERMRANNEKFEEAKRKNAARNKERKKISECTETEKKT</sequence>
<feature type="region of interest" description="Disordered" evidence="1">
    <location>
        <begin position="531"/>
        <end position="561"/>
    </location>
</feature>
<feature type="domain" description="DUF4806" evidence="2">
    <location>
        <begin position="293"/>
        <end position="377"/>
    </location>
</feature>
<feature type="compositionally biased region" description="Basic and acidic residues" evidence="1">
    <location>
        <begin position="550"/>
        <end position="561"/>
    </location>
</feature>
<organism evidence="3 4">
    <name type="scientific">Chilo suppressalis</name>
    <name type="common">Asiatic rice borer moth</name>
    <dbReference type="NCBI Taxonomy" id="168631"/>
    <lineage>
        <taxon>Eukaryota</taxon>
        <taxon>Metazoa</taxon>
        <taxon>Ecdysozoa</taxon>
        <taxon>Arthropoda</taxon>
        <taxon>Hexapoda</taxon>
        <taxon>Insecta</taxon>
        <taxon>Pterygota</taxon>
        <taxon>Neoptera</taxon>
        <taxon>Endopterygota</taxon>
        <taxon>Lepidoptera</taxon>
        <taxon>Glossata</taxon>
        <taxon>Ditrysia</taxon>
        <taxon>Pyraloidea</taxon>
        <taxon>Crambidae</taxon>
        <taxon>Crambinae</taxon>
        <taxon>Chilo</taxon>
    </lineage>
</organism>
<evidence type="ECO:0000313" key="3">
    <source>
        <dbReference type="EMBL" id="CAH0403163.1"/>
    </source>
</evidence>
<evidence type="ECO:0000256" key="1">
    <source>
        <dbReference type="SAM" id="MobiDB-lite"/>
    </source>
</evidence>
<dbReference type="EMBL" id="OU963915">
    <property type="protein sequence ID" value="CAH0403163.1"/>
    <property type="molecule type" value="Genomic_DNA"/>
</dbReference>
<proteinExistence type="predicted"/>
<protein>
    <recommendedName>
        <fullName evidence="2">DUF4806 domain-containing protein</fullName>
    </recommendedName>
</protein>
<name>A0ABN8B3Z7_CHISP</name>
<dbReference type="Pfam" id="PF16064">
    <property type="entry name" value="DUF4806"/>
    <property type="match status" value="1"/>
</dbReference>
<feature type="compositionally biased region" description="Basic residues" evidence="1">
    <location>
        <begin position="406"/>
        <end position="423"/>
    </location>
</feature>
<feature type="region of interest" description="Disordered" evidence="1">
    <location>
        <begin position="406"/>
        <end position="474"/>
    </location>
</feature>
<dbReference type="Proteomes" id="UP001153292">
    <property type="component" value="Chromosome 22"/>
</dbReference>
<evidence type="ECO:0000313" key="4">
    <source>
        <dbReference type="Proteomes" id="UP001153292"/>
    </source>
</evidence>
<gene>
    <name evidence="3" type="ORF">CHILSU_LOCUS6425</name>
</gene>
<feature type="compositionally biased region" description="Basic residues" evidence="1">
    <location>
        <begin position="540"/>
        <end position="549"/>
    </location>
</feature>
<keyword evidence="4" id="KW-1185">Reference proteome</keyword>